<organism evidence="3 4">
    <name type="scientific">Halalkalibacter oceani</name>
    <dbReference type="NCBI Taxonomy" id="1653776"/>
    <lineage>
        <taxon>Bacteria</taxon>
        <taxon>Bacillati</taxon>
        <taxon>Bacillota</taxon>
        <taxon>Bacilli</taxon>
        <taxon>Bacillales</taxon>
        <taxon>Bacillaceae</taxon>
        <taxon>Halalkalibacter</taxon>
    </lineage>
</organism>
<dbReference type="RefSeq" id="WP_251221361.1">
    <property type="nucleotide sequence ID" value="NZ_JAMBOL010000001.1"/>
</dbReference>
<feature type="transmembrane region" description="Helical" evidence="1">
    <location>
        <begin position="350"/>
        <end position="380"/>
    </location>
</feature>
<keyword evidence="1" id="KW-1133">Transmembrane helix</keyword>
<keyword evidence="1" id="KW-0812">Transmembrane</keyword>
<dbReference type="PANTHER" id="PTHR35342:SF5">
    <property type="entry name" value="TRICARBOXYLIC TRANSPORT PROTEIN"/>
    <property type="match status" value="1"/>
</dbReference>
<feature type="transmembrane region" description="Helical" evidence="1">
    <location>
        <begin position="314"/>
        <end position="338"/>
    </location>
</feature>
<keyword evidence="4" id="KW-1185">Reference proteome</keyword>
<reference evidence="3" key="1">
    <citation type="submission" date="2022-05" db="EMBL/GenBank/DDBJ databases">
        <title>Comparative Genomics of Spacecraft Associated Microbes.</title>
        <authorList>
            <person name="Tran M.T."/>
            <person name="Wright A."/>
            <person name="Seuylemezian A."/>
            <person name="Eisen J."/>
            <person name="Coil D."/>
        </authorList>
    </citation>
    <scope>NUCLEOTIDE SEQUENCE</scope>
    <source>
        <strain evidence="3">214.1.1</strain>
    </source>
</reference>
<evidence type="ECO:0000313" key="4">
    <source>
        <dbReference type="Proteomes" id="UP001139179"/>
    </source>
</evidence>
<feature type="transmembrane region" description="Helical" evidence="1">
    <location>
        <begin position="194"/>
        <end position="212"/>
    </location>
</feature>
<feature type="transmembrane region" description="Helical" evidence="1">
    <location>
        <begin position="386"/>
        <end position="402"/>
    </location>
</feature>
<feature type="transmembrane region" description="Helical" evidence="1">
    <location>
        <begin position="254"/>
        <end position="275"/>
    </location>
</feature>
<feature type="transmembrane region" description="Helical" evidence="1">
    <location>
        <begin position="56"/>
        <end position="77"/>
    </location>
</feature>
<name>A0A9X2IND0_9BACI</name>
<gene>
    <name evidence="3" type="ORF">M3202_00150</name>
</gene>
<feature type="transmembrane region" description="Helical" evidence="1">
    <location>
        <begin position="15"/>
        <end position="44"/>
    </location>
</feature>
<dbReference type="Proteomes" id="UP001139179">
    <property type="component" value="Unassembled WGS sequence"/>
</dbReference>
<evidence type="ECO:0000259" key="2">
    <source>
        <dbReference type="Pfam" id="PF01970"/>
    </source>
</evidence>
<dbReference type="InterPro" id="IPR002823">
    <property type="entry name" value="DUF112_TM"/>
</dbReference>
<dbReference type="EMBL" id="JAMBOL010000001">
    <property type="protein sequence ID" value="MCM3712478.1"/>
    <property type="molecule type" value="Genomic_DNA"/>
</dbReference>
<evidence type="ECO:0000256" key="1">
    <source>
        <dbReference type="SAM" id="Phobius"/>
    </source>
</evidence>
<evidence type="ECO:0000313" key="3">
    <source>
        <dbReference type="EMBL" id="MCM3712478.1"/>
    </source>
</evidence>
<feature type="transmembrane region" description="Helical" evidence="1">
    <location>
        <begin position="143"/>
        <end position="174"/>
    </location>
</feature>
<sequence length="497" mass="53103">MSLDILTQLLDPQLFIYALLGTLFGIVVGAIPGLNGAVGAALLLPMTFSMSPATGILMLGGIYMGGMYGGSITAILINVPGDVVATCTAMEGYPMTKAGRSREALYYSVFSSSIGGLVGILALIFFTPLLASIALKFGPPEMMLAALCGLSIVGSLSGNNIWKSLLAVCLGLFLPTIGMDQMSTVSRMTFGFQSLNTGFSIIPICLGLFAFTEMFRNIGQKKAATFVYKDKPIKRLTVIKDILKRPILFLRSSVIGVLVGILPGVGGTMPVFLAYGEAKRTSKHPERFGKGNPEGIIAAESANNSLVGGAMVPMLALGIPGSTTAAIVAAGLTTHGIITGPDLFVRNPDVAYLFLYGMLFTVLSMLLIGGVGIKYFSYILKAKMEYIIPIVIVFAIFGAYSINNNVFDVFVALSIGILGTLLIRFEIPIPPVVIGAVLSPLIEQNFRRAKQMAVAKDQSFGLFLLERPLSLSLIVLVIIFFILFFRIRSRDKIGNEM</sequence>
<dbReference type="AlphaFoldDB" id="A0A9X2IND0"/>
<accession>A0A9X2IND0</accession>
<protein>
    <submittedName>
        <fullName evidence="3">Tripartite tricarboxylate transporter permease</fullName>
    </submittedName>
</protein>
<comment type="caution">
    <text evidence="3">The sequence shown here is derived from an EMBL/GenBank/DDBJ whole genome shotgun (WGS) entry which is preliminary data.</text>
</comment>
<feature type="transmembrane region" description="Helical" evidence="1">
    <location>
        <begin position="409"/>
        <end position="427"/>
    </location>
</feature>
<feature type="transmembrane region" description="Helical" evidence="1">
    <location>
        <begin position="469"/>
        <end position="487"/>
    </location>
</feature>
<feature type="domain" description="DUF112" evidence="2">
    <location>
        <begin position="16"/>
        <end position="434"/>
    </location>
</feature>
<dbReference type="Pfam" id="PF01970">
    <property type="entry name" value="TctA"/>
    <property type="match status" value="1"/>
</dbReference>
<keyword evidence="1" id="KW-0472">Membrane</keyword>
<dbReference type="PANTHER" id="PTHR35342">
    <property type="entry name" value="TRICARBOXYLIC TRANSPORT PROTEIN"/>
    <property type="match status" value="1"/>
</dbReference>
<proteinExistence type="predicted"/>
<feature type="transmembrane region" description="Helical" evidence="1">
    <location>
        <begin position="104"/>
        <end position="131"/>
    </location>
</feature>